<dbReference type="STRING" id="1335048.AKL17_4660"/>
<dbReference type="EMBL" id="CP012661">
    <property type="protein sequence ID" value="AMY71870.1"/>
    <property type="molecule type" value="Genomic_DNA"/>
</dbReference>
<organism evidence="3 4">
    <name type="scientific">Frigidibacter mobilis</name>
    <dbReference type="NCBI Taxonomy" id="1335048"/>
    <lineage>
        <taxon>Bacteria</taxon>
        <taxon>Pseudomonadati</taxon>
        <taxon>Pseudomonadota</taxon>
        <taxon>Alphaproteobacteria</taxon>
        <taxon>Rhodobacterales</taxon>
        <taxon>Paracoccaceae</taxon>
        <taxon>Frigidibacter</taxon>
    </lineage>
</organism>
<dbReference type="Gene3D" id="3.30.565.10">
    <property type="entry name" value="Histidine kinase-like ATPase, C-terminal domain"/>
    <property type="match status" value="1"/>
</dbReference>
<dbReference type="KEGG" id="daa:AKL17_4660"/>
<evidence type="ECO:0000256" key="1">
    <source>
        <dbReference type="ARBA" id="ARBA00022527"/>
    </source>
</evidence>
<dbReference type="AlphaFoldDB" id="A0A159ZAG7"/>
<dbReference type="InterPro" id="IPR036890">
    <property type="entry name" value="HATPase_C_sf"/>
</dbReference>
<keyword evidence="4" id="KW-1185">Reference proteome</keyword>
<dbReference type="OrthoDB" id="9792240at2"/>
<dbReference type="GO" id="GO:0004674">
    <property type="term" value="F:protein serine/threonine kinase activity"/>
    <property type="evidence" value="ECO:0007669"/>
    <property type="project" value="UniProtKB-KW"/>
</dbReference>
<dbReference type="PANTHER" id="PTHR35526">
    <property type="entry name" value="ANTI-SIGMA-F FACTOR RSBW-RELATED"/>
    <property type="match status" value="1"/>
</dbReference>
<proteinExistence type="predicted"/>
<sequence>MGTEPAAGTSPGRQAALHLACPDTILRLELQADPVSVRQVLRRVRDRLAADLSEIAVGNLELVLAEMLNNIVKHAYLGKGGRIDLQIGAGPGCLLCRVTDQGIAMPGGVLPDRARLQPGLPVADLPECGFGWRMIRDLATDLQYRRETGWNVVQFRMALT</sequence>
<dbReference type="Proteomes" id="UP000076128">
    <property type="component" value="Chromosome"/>
</dbReference>
<keyword evidence="1" id="KW-0808">Transferase</keyword>
<evidence type="ECO:0000259" key="2">
    <source>
        <dbReference type="Pfam" id="PF13581"/>
    </source>
</evidence>
<dbReference type="CDD" id="cd16936">
    <property type="entry name" value="HATPase_RsbW-like"/>
    <property type="match status" value="1"/>
</dbReference>
<protein>
    <submittedName>
        <fullName evidence="3">Anti-sigma regulatory factor</fullName>
    </submittedName>
</protein>
<evidence type="ECO:0000313" key="3">
    <source>
        <dbReference type="EMBL" id="AMY71870.1"/>
    </source>
</evidence>
<keyword evidence="1" id="KW-0418">Kinase</keyword>
<gene>
    <name evidence="3" type="ORF">AKL17_4660</name>
</gene>
<name>A0A159ZAG7_9RHOB</name>
<dbReference type="Pfam" id="PF13581">
    <property type="entry name" value="HATPase_c_2"/>
    <property type="match status" value="1"/>
</dbReference>
<dbReference type="InterPro" id="IPR050267">
    <property type="entry name" value="Anti-sigma-factor_SerPK"/>
</dbReference>
<evidence type="ECO:0000313" key="4">
    <source>
        <dbReference type="Proteomes" id="UP000076128"/>
    </source>
</evidence>
<dbReference type="PANTHER" id="PTHR35526:SF3">
    <property type="entry name" value="ANTI-SIGMA-F FACTOR RSBW"/>
    <property type="match status" value="1"/>
</dbReference>
<dbReference type="SUPFAM" id="SSF55874">
    <property type="entry name" value="ATPase domain of HSP90 chaperone/DNA topoisomerase II/histidine kinase"/>
    <property type="match status" value="1"/>
</dbReference>
<feature type="domain" description="Histidine kinase/HSP90-like ATPase" evidence="2">
    <location>
        <begin position="31"/>
        <end position="156"/>
    </location>
</feature>
<reference evidence="3 4" key="1">
    <citation type="submission" date="2015-09" db="EMBL/GenBank/DDBJ databases">
        <title>Complete genome sequence of Defluviimonas alba cai42t isolated from an oilfield in Xinjiang.</title>
        <authorList>
            <person name="Geng S."/>
            <person name="Pan X."/>
            <person name="Wu X."/>
        </authorList>
    </citation>
    <scope>NUCLEOTIDE SEQUENCE [LARGE SCALE GENOMIC DNA]</scope>
    <source>
        <strain evidence="4">cai42</strain>
    </source>
</reference>
<keyword evidence="1" id="KW-0723">Serine/threonine-protein kinase</keyword>
<dbReference type="InterPro" id="IPR003594">
    <property type="entry name" value="HATPase_dom"/>
</dbReference>
<accession>A0A159ZAG7</accession>